<keyword evidence="2" id="KW-1185">Reference proteome</keyword>
<comment type="caution">
    <text evidence="1">The sequence shown here is derived from an EMBL/GenBank/DDBJ whole genome shotgun (WGS) entry which is preliminary data.</text>
</comment>
<protein>
    <submittedName>
        <fullName evidence="1">Uncharacterized protein</fullName>
    </submittedName>
</protein>
<evidence type="ECO:0000313" key="1">
    <source>
        <dbReference type="EMBL" id="MBM7590561.1"/>
    </source>
</evidence>
<dbReference type="EMBL" id="JAFBEB010000006">
    <property type="protein sequence ID" value="MBM7590561.1"/>
    <property type="molecule type" value="Genomic_DNA"/>
</dbReference>
<dbReference type="RefSeq" id="WP_204518303.1">
    <property type="nucleotide sequence ID" value="NZ_BAABIN010000002.1"/>
</dbReference>
<reference evidence="1" key="1">
    <citation type="submission" date="2021-01" db="EMBL/GenBank/DDBJ databases">
        <title>Genomic Encyclopedia of Type Strains, Phase IV (KMG-IV): sequencing the most valuable type-strain genomes for metagenomic binning, comparative biology and taxonomic classification.</title>
        <authorList>
            <person name="Goeker M."/>
        </authorList>
    </citation>
    <scope>NUCLEOTIDE SEQUENCE</scope>
    <source>
        <strain evidence="1">DSM 25523</strain>
    </source>
</reference>
<proteinExistence type="predicted"/>
<name>A0A938XZC9_9BACL</name>
<dbReference type="Proteomes" id="UP000717624">
    <property type="component" value="Unassembled WGS sequence"/>
</dbReference>
<evidence type="ECO:0000313" key="2">
    <source>
        <dbReference type="Proteomes" id="UP000717624"/>
    </source>
</evidence>
<sequence>MKSFYYEVNWSDAKKYTDALHALEIPYTVETSIEIPTLPEGQLAIVFPSLPIRIYVKVRTLFGRDGNPY</sequence>
<organism evidence="1 2">
    <name type="scientific">Brevibacillus fulvus</name>
    <dbReference type="NCBI Taxonomy" id="1125967"/>
    <lineage>
        <taxon>Bacteria</taxon>
        <taxon>Bacillati</taxon>
        <taxon>Bacillota</taxon>
        <taxon>Bacilli</taxon>
        <taxon>Bacillales</taxon>
        <taxon>Paenibacillaceae</taxon>
        <taxon>Brevibacillus</taxon>
    </lineage>
</organism>
<accession>A0A938XZC9</accession>
<gene>
    <name evidence="1" type="ORF">JOD01_002165</name>
</gene>
<dbReference type="AlphaFoldDB" id="A0A938XZC9"/>